<feature type="region of interest" description="Disordered" evidence="14">
    <location>
        <begin position="1"/>
        <end position="60"/>
    </location>
</feature>
<evidence type="ECO:0000256" key="6">
    <source>
        <dbReference type="ARBA" id="ARBA00022989"/>
    </source>
</evidence>
<evidence type="ECO:0000313" key="16">
    <source>
        <dbReference type="EMBL" id="VDL82298.1"/>
    </source>
</evidence>
<evidence type="ECO:0000256" key="10">
    <source>
        <dbReference type="ARBA" id="ARBA00023180"/>
    </source>
</evidence>
<reference evidence="16 17" key="2">
    <citation type="submission" date="2018-11" db="EMBL/GenBank/DDBJ databases">
        <authorList>
            <consortium name="Pathogen Informatics"/>
        </authorList>
    </citation>
    <scope>NUCLEOTIDE SEQUENCE [LARGE SCALE GENOMIC DNA]</scope>
</reference>
<dbReference type="Proteomes" id="UP000271162">
    <property type="component" value="Unassembled WGS sequence"/>
</dbReference>
<feature type="compositionally biased region" description="Polar residues" evidence="14">
    <location>
        <begin position="1"/>
        <end position="12"/>
    </location>
</feature>
<dbReference type="PANTHER" id="PTHR11690:SF222">
    <property type="entry name" value="AMILORIDE-SENSITIVE SODIUM CHANNEL SUBUNIT GAMMA"/>
    <property type="match status" value="1"/>
</dbReference>
<dbReference type="GO" id="GO:0005886">
    <property type="term" value="C:plasma membrane"/>
    <property type="evidence" value="ECO:0007669"/>
    <property type="project" value="TreeGrafter"/>
</dbReference>
<proteinExistence type="inferred from homology"/>
<evidence type="ECO:0000256" key="7">
    <source>
        <dbReference type="ARBA" id="ARBA00023053"/>
    </source>
</evidence>
<keyword evidence="6 15" id="KW-1133">Transmembrane helix</keyword>
<evidence type="ECO:0000256" key="13">
    <source>
        <dbReference type="RuleBase" id="RU000679"/>
    </source>
</evidence>
<keyword evidence="10" id="KW-0325">Glycoprotein</keyword>
<keyword evidence="4 13" id="KW-0894">Sodium channel</keyword>
<dbReference type="OMA" id="ITEFAYY"/>
<keyword evidence="5 13" id="KW-0812">Transmembrane</keyword>
<dbReference type="Gene3D" id="1.10.287.820">
    <property type="entry name" value="Acid-sensing ion channel domain"/>
    <property type="match status" value="1"/>
</dbReference>
<dbReference type="STRING" id="27835.A0A158R3M6"/>
<keyword evidence="11 13" id="KW-0739">Sodium transport</keyword>
<dbReference type="PRINTS" id="PR01078">
    <property type="entry name" value="AMINACHANNEL"/>
</dbReference>
<gene>
    <name evidence="16" type="ORF">NBR_LOCUS18573</name>
</gene>
<evidence type="ECO:0000256" key="9">
    <source>
        <dbReference type="ARBA" id="ARBA00023136"/>
    </source>
</evidence>
<evidence type="ECO:0000256" key="15">
    <source>
        <dbReference type="SAM" id="Phobius"/>
    </source>
</evidence>
<comment type="similarity">
    <text evidence="2 13">Belongs to the amiloride-sensitive sodium channel (TC 1.A.6) family.</text>
</comment>
<evidence type="ECO:0000256" key="4">
    <source>
        <dbReference type="ARBA" id="ARBA00022461"/>
    </source>
</evidence>
<sequence length="535" mass="60298">MTLNVPSQQAPRENSLKPPDSQEPEHRVSFFLPEGGSSRGSADSESSPSSKRKLESSRGSIFDSTSELKRRASHFIIEVPAAQLRRINETEGVGSVKRESKHFSDNTTLHGPKRIYYGKRCSFAFWIAMVTASFTLLVLQTVTLISMYASHPTVSQVSFVIKDEGMDFPLVTLCNFNPVRKTYVQQVNQTGDFTDDLLNYLMEYLTDANQLYGAADRETLHVGQKALDAYVAAHPNFTAHNFFMDAGFECEDMMMLCSFAGRQFNCCQYMTPILTQLGKCYTMDLQSSGKDWMKKQVSSGVDAGLQLFLDAHLEQQFDGTPGDPDPLFTEMYENGFRYYVHPPKAVPYLTSEGISVSPPSRVYSALSTSSYVLLPSERWGNCTARWPTGFHSSLPYSAVNCDSICKADYFNSVCGCSPFSYDIEDVYQMCSPFETVRCIDDNIRKKVNGVDSYNIPKCSLCRMECESVVYHAYNSYGDGFNNGALAWLHKKNPNWSKAHIKSNFVAVNVFFRDMSFTEYEQIQGTTITETLSRFW</sequence>
<dbReference type="Pfam" id="PF00858">
    <property type="entry name" value="ASC"/>
    <property type="match status" value="1"/>
</dbReference>
<comment type="subcellular location">
    <subcellularLocation>
        <location evidence="1">Membrane</location>
        <topology evidence="1">Multi-pass membrane protein</topology>
    </subcellularLocation>
</comment>
<dbReference type="PANTHER" id="PTHR11690">
    <property type="entry name" value="AMILORIDE-SENSITIVE SODIUM CHANNEL-RELATED"/>
    <property type="match status" value="1"/>
</dbReference>
<keyword evidence="8 13" id="KW-0406">Ion transport</keyword>
<evidence type="ECO:0000256" key="8">
    <source>
        <dbReference type="ARBA" id="ARBA00023065"/>
    </source>
</evidence>
<evidence type="ECO:0000256" key="11">
    <source>
        <dbReference type="ARBA" id="ARBA00023201"/>
    </source>
</evidence>
<feature type="compositionally biased region" description="Low complexity" evidence="14">
    <location>
        <begin position="34"/>
        <end position="49"/>
    </location>
</feature>
<evidence type="ECO:0000256" key="14">
    <source>
        <dbReference type="SAM" id="MobiDB-lite"/>
    </source>
</evidence>
<evidence type="ECO:0000313" key="17">
    <source>
        <dbReference type="Proteomes" id="UP000271162"/>
    </source>
</evidence>
<name>A0A158R3M6_NIPBR</name>
<reference evidence="18" key="1">
    <citation type="submission" date="2016-04" db="UniProtKB">
        <authorList>
            <consortium name="WormBaseParasite"/>
        </authorList>
    </citation>
    <scope>IDENTIFICATION</scope>
</reference>
<evidence type="ECO:0000256" key="5">
    <source>
        <dbReference type="ARBA" id="ARBA00022692"/>
    </source>
</evidence>
<dbReference type="WBParaSite" id="NBR_0001857301-mRNA-1">
    <property type="protein sequence ID" value="NBR_0001857301-mRNA-1"/>
    <property type="gene ID" value="NBR_0001857301"/>
</dbReference>
<dbReference type="InterPro" id="IPR001873">
    <property type="entry name" value="ENaC"/>
</dbReference>
<keyword evidence="3 13" id="KW-0813">Transport</keyword>
<feature type="transmembrane region" description="Helical" evidence="15">
    <location>
        <begin position="123"/>
        <end position="149"/>
    </location>
</feature>
<dbReference type="GO" id="GO:0015280">
    <property type="term" value="F:ligand-gated sodium channel activity"/>
    <property type="evidence" value="ECO:0007669"/>
    <property type="project" value="TreeGrafter"/>
</dbReference>
<evidence type="ECO:0000256" key="2">
    <source>
        <dbReference type="ARBA" id="ARBA00007193"/>
    </source>
</evidence>
<dbReference type="EMBL" id="UYSL01023524">
    <property type="protein sequence ID" value="VDL82298.1"/>
    <property type="molecule type" value="Genomic_DNA"/>
</dbReference>
<keyword evidence="7" id="KW-0915">Sodium</keyword>
<organism evidence="18">
    <name type="scientific">Nippostrongylus brasiliensis</name>
    <name type="common">Rat hookworm</name>
    <dbReference type="NCBI Taxonomy" id="27835"/>
    <lineage>
        <taxon>Eukaryota</taxon>
        <taxon>Metazoa</taxon>
        <taxon>Ecdysozoa</taxon>
        <taxon>Nematoda</taxon>
        <taxon>Chromadorea</taxon>
        <taxon>Rhabditida</taxon>
        <taxon>Rhabditina</taxon>
        <taxon>Rhabditomorpha</taxon>
        <taxon>Strongyloidea</taxon>
        <taxon>Heligmosomidae</taxon>
        <taxon>Nippostrongylus</taxon>
    </lineage>
</organism>
<keyword evidence="12 13" id="KW-0407">Ion channel</keyword>
<keyword evidence="17" id="KW-1185">Reference proteome</keyword>
<dbReference type="Gene3D" id="2.60.470.10">
    <property type="entry name" value="Acid-sensing ion channels like domains"/>
    <property type="match status" value="1"/>
</dbReference>
<evidence type="ECO:0000256" key="1">
    <source>
        <dbReference type="ARBA" id="ARBA00004141"/>
    </source>
</evidence>
<evidence type="ECO:0000256" key="12">
    <source>
        <dbReference type="ARBA" id="ARBA00023303"/>
    </source>
</evidence>
<evidence type="ECO:0000313" key="18">
    <source>
        <dbReference type="WBParaSite" id="NBR_0001857301-mRNA-1"/>
    </source>
</evidence>
<accession>A0A158R3M6</accession>
<keyword evidence="9 15" id="KW-0472">Membrane</keyword>
<protein>
    <submittedName>
        <fullName evidence="18">Amiloride-sensitive sodium channel</fullName>
    </submittedName>
</protein>
<evidence type="ECO:0000256" key="3">
    <source>
        <dbReference type="ARBA" id="ARBA00022448"/>
    </source>
</evidence>
<dbReference type="AlphaFoldDB" id="A0A158R3M6"/>